<dbReference type="Proteomes" id="UP000199137">
    <property type="component" value="Unassembled WGS sequence"/>
</dbReference>
<keyword evidence="1" id="KW-0732">Signal</keyword>
<evidence type="ECO:0000256" key="1">
    <source>
        <dbReference type="SAM" id="SignalP"/>
    </source>
</evidence>
<protein>
    <recommendedName>
        <fullName evidence="4">Peptidase inhibitor family I36</fullName>
    </recommendedName>
</protein>
<name>A0A1I5VJ60_9PSEU</name>
<gene>
    <name evidence="2" type="ORF">SAMN05421854_108373</name>
</gene>
<feature type="signal peptide" evidence="1">
    <location>
        <begin position="1"/>
        <end position="27"/>
    </location>
</feature>
<organism evidence="2 3">
    <name type="scientific">Amycolatopsis rubida</name>
    <dbReference type="NCBI Taxonomy" id="112413"/>
    <lineage>
        <taxon>Bacteria</taxon>
        <taxon>Bacillati</taxon>
        <taxon>Actinomycetota</taxon>
        <taxon>Actinomycetes</taxon>
        <taxon>Pseudonocardiales</taxon>
        <taxon>Pseudonocardiaceae</taxon>
        <taxon>Amycolatopsis</taxon>
    </lineage>
</organism>
<accession>A0A1I5VJ60</accession>
<evidence type="ECO:0000313" key="3">
    <source>
        <dbReference type="Proteomes" id="UP000199137"/>
    </source>
</evidence>
<dbReference type="AlphaFoldDB" id="A0A1I5VJ60"/>
<sequence length="99" mass="11120">MKKTLVTLVTTCGVAALLLTLSPTANATPNPAGYRNGEILPVNLDGYIECYCNYGPTWRWKPVLEYGSIFINDWEARLADVIDYGYVYHNGVKVNLYQK</sequence>
<dbReference type="EMBL" id="FOWC01000008">
    <property type="protein sequence ID" value="SFQ07412.1"/>
    <property type="molecule type" value="Genomic_DNA"/>
</dbReference>
<proteinExistence type="predicted"/>
<evidence type="ECO:0008006" key="4">
    <source>
        <dbReference type="Google" id="ProtNLM"/>
    </source>
</evidence>
<evidence type="ECO:0000313" key="2">
    <source>
        <dbReference type="EMBL" id="SFQ07412.1"/>
    </source>
</evidence>
<feature type="chain" id="PRO_5011578748" description="Peptidase inhibitor family I36" evidence="1">
    <location>
        <begin position="28"/>
        <end position="99"/>
    </location>
</feature>
<reference evidence="2 3" key="1">
    <citation type="submission" date="2016-10" db="EMBL/GenBank/DDBJ databases">
        <authorList>
            <person name="de Groot N.N."/>
        </authorList>
    </citation>
    <scope>NUCLEOTIDE SEQUENCE [LARGE SCALE GENOMIC DNA]</scope>
    <source>
        <strain evidence="2 3">DSM 44637</strain>
    </source>
</reference>